<evidence type="ECO:0000313" key="7">
    <source>
        <dbReference type="Proteomes" id="UP000236641"/>
    </source>
</evidence>
<comment type="subcellular location">
    <subcellularLocation>
        <location evidence="1">Cell envelope</location>
    </subcellularLocation>
</comment>
<organism evidence="6 7">
    <name type="scientific">Hanstruepera neustonica</name>
    <dbReference type="NCBI Taxonomy" id="1445657"/>
    <lineage>
        <taxon>Bacteria</taxon>
        <taxon>Pseudomonadati</taxon>
        <taxon>Bacteroidota</taxon>
        <taxon>Flavobacteriia</taxon>
        <taxon>Flavobacteriales</taxon>
        <taxon>Flavobacteriaceae</taxon>
        <taxon>Hanstruepera</taxon>
    </lineage>
</organism>
<protein>
    <recommendedName>
        <fullName evidence="5">Thioredoxin domain-containing protein</fullName>
    </recommendedName>
</protein>
<accession>A0A2K1E2U1</accession>
<dbReference type="SUPFAM" id="SSF52833">
    <property type="entry name" value="Thioredoxin-like"/>
    <property type="match status" value="1"/>
</dbReference>
<evidence type="ECO:0000256" key="2">
    <source>
        <dbReference type="ARBA" id="ARBA00022748"/>
    </source>
</evidence>
<dbReference type="PANTHER" id="PTHR42852:SF6">
    <property type="entry name" value="THIOL:DISULFIDE INTERCHANGE PROTEIN DSBE"/>
    <property type="match status" value="1"/>
</dbReference>
<keyword evidence="4" id="KW-0676">Redox-active center</keyword>
<dbReference type="RefSeq" id="WP_103050453.1">
    <property type="nucleotide sequence ID" value="NZ_POWF01000001.1"/>
</dbReference>
<dbReference type="GO" id="GO:0030313">
    <property type="term" value="C:cell envelope"/>
    <property type="evidence" value="ECO:0007669"/>
    <property type="project" value="UniProtKB-SubCell"/>
</dbReference>
<proteinExistence type="predicted"/>
<dbReference type="AlphaFoldDB" id="A0A2K1E2U1"/>
<dbReference type="EMBL" id="POWF01000001">
    <property type="protein sequence ID" value="PNQ74600.1"/>
    <property type="molecule type" value="Genomic_DNA"/>
</dbReference>
<dbReference type="Pfam" id="PF13905">
    <property type="entry name" value="Thioredoxin_8"/>
    <property type="match status" value="1"/>
</dbReference>
<keyword evidence="2" id="KW-0201">Cytochrome c-type biogenesis</keyword>
<dbReference type="PANTHER" id="PTHR42852">
    <property type="entry name" value="THIOL:DISULFIDE INTERCHANGE PROTEIN DSBE"/>
    <property type="match status" value="1"/>
</dbReference>
<feature type="domain" description="Thioredoxin" evidence="5">
    <location>
        <begin position="298"/>
        <end position="434"/>
    </location>
</feature>
<keyword evidence="3" id="KW-1015">Disulfide bond</keyword>
<keyword evidence="7" id="KW-1185">Reference proteome</keyword>
<comment type="caution">
    <text evidence="6">The sequence shown here is derived from an EMBL/GenBank/DDBJ whole genome shotgun (WGS) entry which is preliminary data.</text>
</comment>
<dbReference type="GO" id="GO:0017004">
    <property type="term" value="P:cytochrome complex assembly"/>
    <property type="evidence" value="ECO:0007669"/>
    <property type="project" value="UniProtKB-KW"/>
</dbReference>
<name>A0A2K1E2U1_9FLAO</name>
<dbReference type="Gene3D" id="3.40.30.10">
    <property type="entry name" value="Glutaredoxin"/>
    <property type="match status" value="1"/>
</dbReference>
<dbReference type="InterPro" id="IPR050553">
    <property type="entry name" value="Thioredoxin_ResA/DsbE_sf"/>
</dbReference>
<reference evidence="6 7" key="1">
    <citation type="submission" date="2018-01" db="EMBL/GenBank/DDBJ databases">
        <title>The draft genome of Hanstruepera neustonica JCM19743.</title>
        <authorList>
            <person name="He R.-H."/>
            <person name="Du Z.-J."/>
        </authorList>
    </citation>
    <scope>NUCLEOTIDE SEQUENCE [LARGE SCALE GENOMIC DNA]</scope>
    <source>
        <strain evidence="6 7">JCM19743</strain>
    </source>
</reference>
<dbReference type="InterPro" id="IPR036249">
    <property type="entry name" value="Thioredoxin-like_sf"/>
</dbReference>
<dbReference type="OrthoDB" id="6399635at2"/>
<dbReference type="InterPro" id="IPR012336">
    <property type="entry name" value="Thioredoxin-like_fold"/>
</dbReference>
<gene>
    <name evidence="6" type="ORF">C1T31_00175</name>
</gene>
<dbReference type="Proteomes" id="UP000236641">
    <property type="component" value="Unassembled WGS sequence"/>
</dbReference>
<sequence length="434" mass="49956">MKKWLLIISILPQFLLAQHSIRGTFSPAEEFTYAFLYKNTPTGADYIDRAKLKSDGSFSIEMDENSESGIYRIVYATPPEDNNFNFFYDGKENVVLKYDLETGLTFISSNDNMLWDRYLSDISNINGQISDYYTSDNPNQKTIESIFKNLSDTQLAYEEAAKNSQVLAFIKSNRTYIPSSFENINTYSQNLKEHYFDNIEFDNLLLQSSEFLTERVMAYMYAMPADIDSYNQAIDDIVIAIGDNSVSKMNILEAIWTNMMGAGNDAVANYISDSYLMSLAIKNNNELLLEVLQEYKNTAIGNKAVDFEFTYLVDDKPIETSLYELTESDRYLLIFWSSTCSHCLDELPKVKTLMDQYPEITVIAYGLENSVRNWKKTIESFPNFLHTYDLSKWESPVIKNYAVHATPSFFILDKNKTIVAKPNDVEELRTFLEN</sequence>
<evidence type="ECO:0000256" key="3">
    <source>
        <dbReference type="ARBA" id="ARBA00023157"/>
    </source>
</evidence>
<evidence type="ECO:0000259" key="5">
    <source>
        <dbReference type="PROSITE" id="PS51352"/>
    </source>
</evidence>
<dbReference type="PROSITE" id="PS51352">
    <property type="entry name" value="THIOREDOXIN_2"/>
    <property type="match status" value="1"/>
</dbReference>
<dbReference type="InterPro" id="IPR013766">
    <property type="entry name" value="Thioredoxin_domain"/>
</dbReference>
<evidence type="ECO:0000256" key="4">
    <source>
        <dbReference type="ARBA" id="ARBA00023284"/>
    </source>
</evidence>
<evidence type="ECO:0000313" key="6">
    <source>
        <dbReference type="EMBL" id="PNQ74600.1"/>
    </source>
</evidence>
<evidence type="ECO:0000256" key="1">
    <source>
        <dbReference type="ARBA" id="ARBA00004196"/>
    </source>
</evidence>